<keyword evidence="3" id="KW-1185">Reference proteome</keyword>
<sequence precursor="true">MRSALWIYLLVAPASAGAALVAPQLGGGSPGTTTAMKHADIFFESGSLVVHLDTSVATPRLRPLLPADAFDPAAPYALLSGKAYNAQYGWNAGGFISLPPGAGIWIEVLQSTPGLEVYQAPVDANGYAPILGTQGTSLRWKWSGRMSHNYYAATNFASQSHEATYRVYLGDSSSGTPLAGYGSTEVTFAFAPPGDYDGSGSVDPLDKYLWQQQYGATGPQLAADGTGDGLVDVSDYTVWRDALGAQLTPATQTIPEPSTVGLAILVTAFAPLLRL</sequence>
<dbReference type="RefSeq" id="WP_146571811.1">
    <property type="nucleotide sequence ID" value="NZ_SJPH01000002.1"/>
</dbReference>
<dbReference type="GO" id="GO:0000272">
    <property type="term" value="P:polysaccharide catabolic process"/>
    <property type="evidence" value="ECO:0007669"/>
    <property type="project" value="InterPro"/>
</dbReference>
<feature type="chain" id="PRO_5022839742" description="PEP-CTERM protein-sorting domain-containing protein" evidence="1">
    <location>
        <begin position="19"/>
        <end position="275"/>
    </location>
</feature>
<dbReference type="SUPFAM" id="SSF63446">
    <property type="entry name" value="Type I dockerin domain"/>
    <property type="match status" value="1"/>
</dbReference>
<name>A0A5C5W8S7_9BACT</name>
<protein>
    <recommendedName>
        <fullName evidence="4">PEP-CTERM protein-sorting domain-containing protein</fullName>
    </recommendedName>
</protein>
<dbReference type="EMBL" id="SJPH01000002">
    <property type="protein sequence ID" value="TWT47296.1"/>
    <property type="molecule type" value="Genomic_DNA"/>
</dbReference>
<evidence type="ECO:0000313" key="2">
    <source>
        <dbReference type="EMBL" id="TWT47296.1"/>
    </source>
</evidence>
<evidence type="ECO:0000256" key="1">
    <source>
        <dbReference type="SAM" id="SignalP"/>
    </source>
</evidence>
<evidence type="ECO:0000313" key="3">
    <source>
        <dbReference type="Proteomes" id="UP000318995"/>
    </source>
</evidence>
<evidence type="ECO:0008006" key="4">
    <source>
        <dbReference type="Google" id="ProtNLM"/>
    </source>
</evidence>
<feature type="signal peptide" evidence="1">
    <location>
        <begin position="1"/>
        <end position="18"/>
    </location>
</feature>
<dbReference type="OrthoDB" id="274380at2"/>
<accession>A0A5C5W8S7</accession>
<gene>
    <name evidence="2" type="ORF">Pla111_09090</name>
</gene>
<keyword evidence="1" id="KW-0732">Signal</keyword>
<organism evidence="2 3">
    <name type="scientific">Botrimarina hoheduenensis</name>
    <dbReference type="NCBI Taxonomy" id="2528000"/>
    <lineage>
        <taxon>Bacteria</taxon>
        <taxon>Pseudomonadati</taxon>
        <taxon>Planctomycetota</taxon>
        <taxon>Planctomycetia</taxon>
        <taxon>Pirellulales</taxon>
        <taxon>Lacipirellulaceae</taxon>
        <taxon>Botrimarina</taxon>
    </lineage>
</organism>
<dbReference type="Proteomes" id="UP000318995">
    <property type="component" value="Unassembled WGS sequence"/>
</dbReference>
<dbReference type="AlphaFoldDB" id="A0A5C5W8S7"/>
<reference evidence="2 3" key="1">
    <citation type="submission" date="2019-02" db="EMBL/GenBank/DDBJ databases">
        <title>Deep-cultivation of Planctomycetes and their phenomic and genomic characterization uncovers novel biology.</title>
        <authorList>
            <person name="Wiegand S."/>
            <person name="Jogler M."/>
            <person name="Boedeker C."/>
            <person name="Pinto D."/>
            <person name="Vollmers J."/>
            <person name="Rivas-Marin E."/>
            <person name="Kohn T."/>
            <person name="Peeters S.H."/>
            <person name="Heuer A."/>
            <person name="Rast P."/>
            <person name="Oberbeckmann S."/>
            <person name="Bunk B."/>
            <person name="Jeske O."/>
            <person name="Meyerdierks A."/>
            <person name="Storesund J.E."/>
            <person name="Kallscheuer N."/>
            <person name="Luecker S."/>
            <person name="Lage O.M."/>
            <person name="Pohl T."/>
            <person name="Merkel B.J."/>
            <person name="Hornburger P."/>
            <person name="Mueller R.-W."/>
            <person name="Bruemmer F."/>
            <person name="Labrenz M."/>
            <person name="Spormann A.M."/>
            <person name="Op Den Camp H."/>
            <person name="Overmann J."/>
            <person name="Amann R."/>
            <person name="Jetten M.S.M."/>
            <person name="Mascher T."/>
            <person name="Medema M.H."/>
            <person name="Devos D.P."/>
            <person name="Kaster A.-K."/>
            <person name="Ovreas L."/>
            <person name="Rohde M."/>
            <person name="Galperin M.Y."/>
            <person name="Jogler C."/>
        </authorList>
    </citation>
    <scope>NUCLEOTIDE SEQUENCE [LARGE SCALE GENOMIC DNA]</scope>
    <source>
        <strain evidence="2 3">Pla111</strain>
    </source>
</reference>
<comment type="caution">
    <text evidence="2">The sequence shown here is derived from an EMBL/GenBank/DDBJ whole genome shotgun (WGS) entry which is preliminary data.</text>
</comment>
<dbReference type="InterPro" id="IPR036439">
    <property type="entry name" value="Dockerin_dom_sf"/>
</dbReference>
<proteinExistence type="predicted"/>